<keyword evidence="10" id="KW-0503">Monooxygenase</keyword>
<dbReference type="EMBL" id="CP146069">
    <property type="protein sequence ID" value="WWR47934.1"/>
    <property type="molecule type" value="Genomic_DNA"/>
</dbReference>
<keyword evidence="11 13" id="KW-0472">Membrane</keyword>
<evidence type="ECO:0000256" key="6">
    <source>
        <dbReference type="ARBA" id="ARBA00022723"/>
    </source>
</evidence>
<dbReference type="PANTHER" id="PTHR38674">
    <property type="entry name" value="ALKANE 1-MONOOXYGENASE 1"/>
    <property type="match status" value="1"/>
</dbReference>
<evidence type="ECO:0000259" key="14">
    <source>
        <dbReference type="Pfam" id="PF00487"/>
    </source>
</evidence>
<evidence type="ECO:0000256" key="11">
    <source>
        <dbReference type="ARBA" id="ARBA00023136"/>
    </source>
</evidence>
<evidence type="ECO:0000256" key="13">
    <source>
        <dbReference type="SAM" id="Phobius"/>
    </source>
</evidence>
<keyword evidence="4" id="KW-0997">Cell inner membrane</keyword>
<dbReference type="PANTHER" id="PTHR38674:SF1">
    <property type="entry name" value="ALKANE 1-MONOOXYGENASE 1"/>
    <property type="match status" value="1"/>
</dbReference>
<evidence type="ECO:0000256" key="8">
    <source>
        <dbReference type="ARBA" id="ARBA00023002"/>
    </source>
</evidence>
<protein>
    <submittedName>
        <fullName evidence="15">Alkane 1-monooxygenase</fullName>
    </submittedName>
</protein>
<keyword evidence="5 13" id="KW-0812">Transmembrane</keyword>
<comment type="similarity">
    <text evidence="2">Belongs to the fatty acid desaturase type 1 family. AlkB subfamily.</text>
</comment>
<evidence type="ECO:0000256" key="7">
    <source>
        <dbReference type="ARBA" id="ARBA00022989"/>
    </source>
</evidence>
<evidence type="ECO:0000256" key="10">
    <source>
        <dbReference type="ARBA" id="ARBA00023033"/>
    </source>
</evidence>
<evidence type="ECO:0000256" key="4">
    <source>
        <dbReference type="ARBA" id="ARBA00022519"/>
    </source>
</evidence>
<keyword evidence="9" id="KW-0408">Iron</keyword>
<evidence type="ECO:0000256" key="12">
    <source>
        <dbReference type="SAM" id="MobiDB-lite"/>
    </source>
</evidence>
<feature type="region of interest" description="Disordered" evidence="12">
    <location>
        <begin position="369"/>
        <end position="407"/>
    </location>
</feature>
<sequence>MVQHVGDFPLLRFAIVTLAPAICLIVAALSGGIWPWIAVIYLTGFIFVMDRLLPTDTGNIDPGSEFPATDPLLIALATLHIVILMLCIVAVAPSPALSFGQKALIAIGAGLFFGQISHPAAHELIHRNKRWLHDLGRLIYTLLLVGHHASAHLRVHHVHVGRNDDPNSPRPGEGFYRYALRASQQSFLAGLSAETRLRGGRVTISHPYVLYVSGSICLAVLSAWFAGAPGLVMLLFLSLYAQLQILMSDYVQHYGLQRQLLPDGEPEPVGPQHSWNAPHWFSASLMLNAPRHSDHHVSPARTYPELQLDPGTMPMLPYPVPLMAGLALFPRLWRKIMDPRCGQWRARPWTTRPDVTAADISPAVLAAAKSGGIPGAPLPNSDHEVDVDTPVRQPANTGGKPRRNERG</sequence>
<keyword evidence="8" id="KW-0560">Oxidoreductase</keyword>
<evidence type="ECO:0000256" key="1">
    <source>
        <dbReference type="ARBA" id="ARBA00004429"/>
    </source>
</evidence>
<accession>A0ABZ2HIN3</accession>
<organism evidence="15 16">
    <name type="scientific">Roseovarius phycicola</name>
    <dbReference type="NCBI Taxonomy" id="3080976"/>
    <lineage>
        <taxon>Bacteria</taxon>
        <taxon>Pseudomonadati</taxon>
        <taxon>Pseudomonadota</taxon>
        <taxon>Alphaproteobacteria</taxon>
        <taxon>Rhodobacterales</taxon>
        <taxon>Roseobacteraceae</taxon>
        <taxon>Roseovarius</taxon>
    </lineage>
</organism>
<gene>
    <name evidence="15" type="ORF">RZ517_07125</name>
</gene>
<feature type="transmembrane region" description="Helical" evidence="13">
    <location>
        <begin position="9"/>
        <end position="27"/>
    </location>
</feature>
<comment type="subcellular location">
    <subcellularLocation>
        <location evidence="1">Cell inner membrane</location>
        <topology evidence="1">Multi-pass membrane protein</topology>
    </subcellularLocation>
</comment>
<evidence type="ECO:0000313" key="16">
    <source>
        <dbReference type="Proteomes" id="UP001364156"/>
    </source>
</evidence>
<keyword evidence="6" id="KW-0479">Metal-binding</keyword>
<feature type="transmembrane region" description="Helical" evidence="13">
    <location>
        <begin position="72"/>
        <end position="91"/>
    </location>
</feature>
<feature type="transmembrane region" description="Helical" evidence="13">
    <location>
        <begin position="208"/>
        <end position="241"/>
    </location>
</feature>
<dbReference type="CDD" id="cd03512">
    <property type="entry name" value="Alkane-hydroxylase"/>
    <property type="match status" value="1"/>
</dbReference>
<keyword evidence="3" id="KW-1003">Cell membrane</keyword>
<evidence type="ECO:0000256" key="2">
    <source>
        <dbReference type="ARBA" id="ARBA00010823"/>
    </source>
</evidence>
<evidence type="ECO:0000256" key="3">
    <source>
        <dbReference type="ARBA" id="ARBA00022475"/>
    </source>
</evidence>
<reference evidence="15 16" key="1">
    <citation type="submission" date="2023-10" db="EMBL/GenBank/DDBJ databases">
        <title>Roseovarius strain S88 nov., isolated from a marine algae.</title>
        <authorList>
            <person name="Lee M.W."/>
            <person name="Lee J.K."/>
            <person name="Kim J.M."/>
            <person name="Choi D.G."/>
            <person name="Baek J.H."/>
            <person name="Bayburt H."/>
            <person name="Jung J.J."/>
            <person name="Han D.M."/>
            <person name="Jeon C.O."/>
        </authorList>
    </citation>
    <scope>NUCLEOTIDE SEQUENCE [LARGE SCALE GENOMIC DNA]</scope>
    <source>
        <strain evidence="15 16">S88</strain>
    </source>
</reference>
<dbReference type="InterPro" id="IPR033885">
    <property type="entry name" value="AlkB/XylM"/>
</dbReference>
<name>A0ABZ2HIN3_9RHOB</name>
<evidence type="ECO:0000313" key="15">
    <source>
        <dbReference type="EMBL" id="WWR47934.1"/>
    </source>
</evidence>
<evidence type="ECO:0000256" key="5">
    <source>
        <dbReference type="ARBA" id="ARBA00022692"/>
    </source>
</evidence>
<proteinExistence type="inferred from homology"/>
<keyword evidence="16" id="KW-1185">Reference proteome</keyword>
<dbReference type="Pfam" id="PF00487">
    <property type="entry name" value="FA_desaturase"/>
    <property type="match status" value="1"/>
</dbReference>
<dbReference type="InterPro" id="IPR005804">
    <property type="entry name" value="FA_desaturase_dom"/>
</dbReference>
<dbReference type="Proteomes" id="UP001364156">
    <property type="component" value="Chromosome"/>
</dbReference>
<evidence type="ECO:0000256" key="9">
    <source>
        <dbReference type="ARBA" id="ARBA00023004"/>
    </source>
</evidence>
<feature type="domain" description="Fatty acid desaturase" evidence="14">
    <location>
        <begin position="106"/>
        <end position="307"/>
    </location>
</feature>
<keyword evidence="7 13" id="KW-1133">Transmembrane helix</keyword>